<dbReference type="InterPro" id="IPR024909">
    <property type="entry name" value="Cys-tRNA/MSH_ligase"/>
</dbReference>
<dbReference type="Pfam" id="PF01406">
    <property type="entry name" value="tRNA-synt_1e"/>
    <property type="match status" value="1"/>
</dbReference>
<keyword evidence="7 13" id="KW-0547">Nucleotide-binding</keyword>
<dbReference type="SUPFAM" id="SSF52374">
    <property type="entry name" value="Nucleotidylyl transferase"/>
    <property type="match status" value="1"/>
</dbReference>
<dbReference type="SMART" id="SM00840">
    <property type="entry name" value="DALR_2"/>
    <property type="match status" value="1"/>
</dbReference>
<comment type="similarity">
    <text evidence="2 13">Belongs to the class-I aminoacyl-tRNA synthetase family.</text>
</comment>
<organism evidence="15 16">
    <name type="scientific">Candidatus Fervidibacter japonicus</name>
    <dbReference type="NCBI Taxonomy" id="2035412"/>
    <lineage>
        <taxon>Bacteria</taxon>
        <taxon>Candidatus Fervidibacterota</taxon>
        <taxon>Candidatus Fervidibacter</taxon>
    </lineage>
</organism>
<sequence length="492" mass="55326">MGDDTPLRLYNTRTRQKEPLQTRDAGVVHLYVCGLTPYDSMHVGHARTFLVFDVLRRYLEHKGWRVVHVQNWTDIDDKIIRRAHELGVSPRAVAERFIAEATEDCLALGLWRPHLEPRVTEHIPDIIAAIQTLLEKGFAYAKGGDVYFDVSRYEAAFHDYGLLSGQTRDELVAGARVAPDEHKDDPMDFALWKAAKPGEPAWDSPWGAGRPGWHMECSVMSLKYLGAPFDLHGGAADLVFPHHENEIAQSQALTGVKPIVTHWMHSGVVTVGGEKMSKSLGNFVALRDALHRHGKNALRLLFLSTHYRSPLDYSEERAQGAKASLGRVQLALDALRQRLALPTDNHSADAPKRTEQLWEVVREGTRLFYAAMDDDLNTAEALGYLFRMVGAALVTGMTVKEPPSTAEKEALMTLHDRLTALLTVLGFDTAELTAAQRLDDGLSEQLLQLLVEVRQQLRQRKLFDLADFIRSRLGEWGILLEDTPQGTRWRRQ</sequence>
<feature type="binding site" evidence="13">
    <location>
        <position position="33"/>
    </location>
    <ligand>
        <name>Zn(2+)</name>
        <dbReference type="ChEBI" id="CHEBI:29105"/>
    </ligand>
</feature>
<feature type="binding site" evidence="13">
    <location>
        <position position="278"/>
    </location>
    <ligand>
        <name>ATP</name>
        <dbReference type="ChEBI" id="CHEBI:30616"/>
    </ligand>
</feature>
<comment type="caution">
    <text evidence="15">The sequence shown here is derived from an EMBL/GenBank/DDBJ whole genome shotgun (WGS) entry which is preliminary data.</text>
</comment>
<evidence type="ECO:0000313" key="15">
    <source>
        <dbReference type="EMBL" id="GBC98509.1"/>
    </source>
</evidence>
<dbReference type="EMBL" id="BEHT01000011">
    <property type="protein sequence ID" value="GBC98509.1"/>
    <property type="molecule type" value="Genomic_DNA"/>
</dbReference>
<comment type="catalytic activity">
    <reaction evidence="12 13">
        <text>tRNA(Cys) + L-cysteine + ATP = L-cysteinyl-tRNA(Cys) + AMP + diphosphate</text>
        <dbReference type="Rhea" id="RHEA:17773"/>
        <dbReference type="Rhea" id="RHEA-COMP:9661"/>
        <dbReference type="Rhea" id="RHEA-COMP:9679"/>
        <dbReference type="ChEBI" id="CHEBI:30616"/>
        <dbReference type="ChEBI" id="CHEBI:33019"/>
        <dbReference type="ChEBI" id="CHEBI:35235"/>
        <dbReference type="ChEBI" id="CHEBI:78442"/>
        <dbReference type="ChEBI" id="CHEBI:78517"/>
        <dbReference type="ChEBI" id="CHEBI:456215"/>
        <dbReference type="EC" id="6.1.1.16"/>
    </reaction>
</comment>
<dbReference type="NCBIfam" id="TIGR00435">
    <property type="entry name" value="cysS"/>
    <property type="match status" value="1"/>
</dbReference>
<dbReference type="Pfam" id="PF09190">
    <property type="entry name" value="DALR_2"/>
    <property type="match status" value="1"/>
</dbReference>
<evidence type="ECO:0000256" key="2">
    <source>
        <dbReference type="ARBA" id="ARBA00005594"/>
    </source>
</evidence>
<dbReference type="GO" id="GO:0005829">
    <property type="term" value="C:cytosol"/>
    <property type="evidence" value="ECO:0007669"/>
    <property type="project" value="TreeGrafter"/>
</dbReference>
<dbReference type="GO" id="GO:0005524">
    <property type="term" value="F:ATP binding"/>
    <property type="evidence" value="ECO:0007669"/>
    <property type="project" value="UniProtKB-UniRule"/>
</dbReference>
<dbReference type="PANTHER" id="PTHR10890">
    <property type="entry name" value="CYSTEINYL-TRNA SYNTHETASE"/>
    <property type="match status" value="1"/>
</dbReference>
<gene>
    <name evidence="13 15" type="primary">cysS</name>
    <name evidence="15" type="ORF">HRbin17_01022</name>
</gene>
<feature type="binding site" evidence="13">
    <location>
        <position position="217"/>
    </location>
    <ligand>
        <name>Zn(2+)</name>
        <dbReference type="ChEBI" id="CHEBI:29105"/>
    </ligand>
</feature>
<name>A0A2H5XBE5_9BACT</name>
<dbReference type="Gene3D" id="3.40.50.620">
    <property type="entry name" value="HUPs"/>
    <property type="match status" value="1"/>
</dbReference>
<evidence type="ECO:0000256" key="12">
    <source>
        <dbReference type="ARBA" id="ARBA00047398"/>
    </source>
</evidence>
<keyword evidence="4 13" id="KW-0963">Cytoplasm</keyword>
<dbReference type="GO" id="GO:0008270">
    <property type="term" value="F:zinc ion binding"/>
    <property type="evidence" value="ECO:0007669"/>
    <property type="project" value="UniProtKB-UniRule"/>
</dbReference>
<evidence type="ECO:0000256" key="10">
    <source>
        <dbReference type="ARBA" id="ARBA00022917"/>
    </source>
</evidence>
<dbReference type="GO" id="GO:0004817">
    <property type="term" value="F:cysteine-tRNA ligase activity"/>
    <property type="evidence" value="ECO:0007669"/>
    <property type="project" value="UniProtKB-UniRule"/>
</dbReference>
<evidence type="ECO:0000256" key="9">
    <source>
        <dbReference type="ARBA" id="ARBA00022840"/>
    </source>
</evidence>
<dbReference type="SUPFAM" id="SSF47323">
    <property type="entry name" value="Anticodon-binding domain of a subclass of class I aminoacyl-tRNA synthetases"/>
    <property type="match status" value="1"/>
</dbReference>
<dbReference type="AlphaFoldDB" id="A0A2H5XBE5"/>
<evidence type="ECO:0000256" key="13">
    <source>
        <dbReference type="HAMAP-Rule" id="MF_00041"/>
    </source>
</evidence>
<keyword evidence="5 13" id="KW-0436">Ligase</keyword>
<evidence type="ECO:0000256" key="1">
    <source>
        <dbReference type="ARBA" id="ARBA00004496"/>
    </source>
</evidence>
<dbReference type="InterPro" id="IPR014729">
    <property type="entry name" value="Rossmann-like_a/b/a_fold"/>
</dbReference>
<feature type="short sequence motif" description="'KMSKS' region" evidence="13">
    <location>
        <begin position="275"/>
        <end position="279"/>
    </location>
</feature>
<evidence type="ECO:0000313" key="16">
    <source>
        <dbReference type="Proteomes" id="UP000236173"/>
    </source>
</evidence>
<dbReference type="GO" id="GO:0006423">
    <property type="term" value="P:cysteinyl-tRNA aminoacylation"/>
    <property type="evidence" value="ECO:0007669"/>
    <property type="project" value="UniProtKB-UniRule"/>
</dbReference>
<keyword evidence="11 13" id="KW-0030">Aminoacyl-tRNA synthetase</keyword>
<evidence type="ECO:0000259" key="14">
    <source>
        <dbReference type="SMART" id="SM00840"/>
    </source>
</evidence>
<dbReference type="InterPro" id="IPR032678">
    <property type="entry name" value="tRNA-synt_1_cat_dom"/>
</dbReference>
<dbReference type="EC" id="6.1.1.16" evidence="13"/>
<comment type="cofactor">
    <cofactor evidence="13">
        <name>Zn(2+)</name>
        <dbReference type="ChEBI" id="CHEBI:29105"/>
    </cofactor>
    <text evidence="13">Binds 1 zinc ion per subunit.</text>
</comment>
<evidence type="ECO:0000256" key="7">
    <source>
        <dbReference type="ARBA" id="ARBA00022741"/>
    </source>
</evidence>
<keyword evidence="8 13" id="KW-0862">Zinc</keyword>
<keyword evidence="6 13" id="KW-0479">Metal-binding</keyword>
<feature type="domain" description="Cysteinyl-tRNA synthetase class Ia DALR" evidence="14">
    <location>
        <begin position="367"/>
        <end position="433"/>
    </location>
</feature>
<comment type="subcellular location">
    <subcellularLocation>
        <location evidence="1 13">Cytoplasm</location>
    </subcellularLocation>
</comment>
<evidence type="ECO:0000256" key="5">
    <source>
        <dbReference type="ARBA" id="ARBA00022598"/>
    </source>
</evidence>
<proteinExistence type="inferred from homology"/>
<dbReference type="PANTHER" id="PTHR10890:SF3">
    <property type="entry name" value="CYSTEINE--TRNA LIGASE, CYTOPLASMIC"/>
    <property type="match status" value="1"/>
</dbReference>
<keyword evidence="9 13" id="KW-0067">ATP-binding</keyword>
<evidence type="ECO:0000256" key="6">
    <source>
        <dbReference type="ARBA" id="ARBA00022723"/>
    </source>
</evidence>
<dbReference type="InterPro" id="IPR009080">
    <property type="entry name" value="tRNAsynth_Ia_anticodon-bd"/>
</dbReference>
<keyword evidence="10 13" id="KW-0648">Protein biosynthesis</keyword>
<accession>A0A2H5XBE5</accession>
<evidence type="ECO:0000256" key="4">
    <source>
        <dbReference type="ARBA" id="ARBA00022490"/>
    </source>
</evidence>
<feature type="short sequence motif" description="'HIGH' region" evidence="13">
    <location>
        <begin position="35"/>
        <end position="45"/>
    </location>
</feature>
<evidence type="ECO:0000256" key="11">
    <source>
        <dbReference type="ARBA" id="ARBA00023146"/>
    </source>
</evidence>
<dbReference type="InterPro" id="IPR015803">
    <property type="entry name" value="Cys-tRNA-ligase"/>
</dbReference>
<dbReference type="InterPro" id="IPR015273">
    <property type="entry name" value="Cys-tRNA-synt_Ia_DALR"/>
</dbReference>
<feature type="binding site" evidence="13">
    <location>
        <position position="242"/>
    </location>
    <ligand>
        <name>Zn(2+)</name>
        <dbReference type="ChEBI" id="CHEBI:29105"/>
    </ligand>
</feature>
<feature type="binding site" evidence="13">
    <location>
        <position position="246"/>
    </location>
    <ligand>
        <name>Zn(2+)</name>
        <dbReference type="ChEBI" id="CHEBI:29105"/>
    </ligand>
</feature>
<dbReference type="HAMAP" id="MF_00041">
    <property type="entry name" value="Cys_tRNA_synth"/>
    <property type="match status" value="1"/>
</dbReference>
<dbReference type="Gene3D" id="1.20.120.1910">
    <property type="entry name" value="Cysteine-tRNA ligase, C-terminal anti-codon recognition domain"/>
    <property type="match status" value="1"/>
</dbReference>
<evidence type="ECO:0000256" key="3">
    <source>
        <dbReference type="ARBA" id="ARBA00011245"/>
    </source>
</evidence>
<dbReference type="CDD" id="cd00672">
    <property type="entry name" value="CysRS_core"/>
    <property type="match status" value="1"/>
</dbReference>
<comment type="subunit">
    <text evidence="3 13">Monomer.</text>
</comment>
<dbReference type="FunFam" id="3.40.50.620:FF:000130">
    <property type="entry name" value="Cysteine--tRNA ligase"/>
    <property type="match status" value="1"/>
</dbReference>
<dbReference type="PRINTS" id="PR00983">
    <property type="entry name" value="TRNASYNTHCYS"/>
</dbReference>
<evidence type="ECO:0000256" key="8">
    <source>
        <dbReference type="ARBA" id="ARBA00022833"/>
    </source>
</evidence>
<protein>
    <recommendedName>
        <fullName evidence="13">Cysteine--tRNA ligase</fullName>
        <ecNumber evidence="13">6.1.1.16</ecNumber>
    </recommendedName>
    <alternativeName>
        <fullName evidence="13">Cysteinyl-tRNA synthetase</fullName>
        <shortName evidence="13">CysRS</shortName>
    </alternativeName>
</protein>
<dbReference type="Proteomes" id="UP000236173">
    <property type="component" value="Unassembled WGS sequence"/>
</dbReference>
<reference evidence="16" key="1">
    <citation type="submission" date="2017-09" db="EMBL/GenBank/DDBJ databases">
        <title>Metaegenomics of thermophilic ammonia-oxidizing enrichment culture.</title>
        <authorList>
            <person name="Kato S."/>
            <person name="Suzuki K."/>
        </authorList>
    </citation>
    <scope>NUCLEOTIDE SEQUENCE [LARGE SCALE GENOMIC DNA]</scope>
</reference>